<evidence type="ECO:0000259" key="13">
    <source>
        <dbReference type="PROSITE" id="PS50835"/>
    </source>
</evidence>
<keyword evidence="3 11" id="KW-0812">Transmembrane</keyword>
<evidence type="ECO:0000256" key="4">
    <source>
        <dbReference type="ARBA" id="ARBA00022729"/>
    </source>
</evidence>
<keyword evidence="7" id="KW-1015">Disulfide bond</keyword>
<dbReference type="InterPro" id="IPR007110">
    <property type="entry name" value="Ig-like_dom"/>
</dbReference>
<evidence type="ECO:0000256" key="5">
    <source>
        <dbReference type="ARBA" id="ARBA00022989"/>
    </source>
</evidence>
<reference evidence="14" key="1">
    <citation type="submission" date="2020-08" db="EMBL/GenBank/DDBJ databases">
        <title>Chromosome-level assembly of Southern catfish (Silurus meridionalis) provides insights into visual adaptation to the nocturnal and benthic lifestyles.</title>
        <authorList>
            <person name="Zhang Y."/>
            <person name="Wang D."/>
            <person name="Peng Z."/>
        </authorList>
    </citation>
    <scope>NUCLEOTIDE SEQUENCE</scope>
    <source>
        <strain evidence="14">SWU-2019-XX</strain>
        <tissue evidence="14">Muscle</tissue>
    </source>
</reference>
<evidence type="ECO:0000256" key="1">
    <source>
        <dbReference type="ARBA" id="ARBA00004251"/>
    </source>
</evidence>
<comment type="subcellular location">
    <subcellularLocation>
        <location evidence="1">Cell membrane</location>
        <topology evidence="1">Single-pass type I membrane protein</topology>
    </subcellularLocation>
</comment>
<evidence type="ECO:0000256" key="10">
    <source>
        <dbReference type="ARBA" id="ARBA00023319"/>
    </source>
</evidence>
<sequence length="280" mass="32112">MRICFYLLFFFLHVNAGCRLKGNKDIQITAYTGDSVLLPCSCTDLHTKPQIFTWSKYDKKDKWIKISPESDQYTNKFQLVNESSGYSLFISHVTGNDDGYYMCMNEVGEIRYIRLIVEGCKLTEKLVYVTGYVGQSVLLPCSCSDLQAKPHTFTWLFYKDFQYKEIYPKDQTNLYTGRVQLINDHPGNLSLLISQLTLKDEGYYRCEIRKIITDVPLVVKDAPIWPLTSTPIITTTNSTSESLPFIPFAVVTAIFLHIIVAVVYCSTRKKGLKNSLLQQR</sequence>
<evidence type="ECO:0000256" key="12">
    <source>
        <dbReference type="SAM" id="SignalP"/>
    </source>
</evidence>
<evidence type="ECO:0000256" key="3">
    <source>
        <dbReference type="ARBA" id="ARBA00022692"/>
    </source>
</evidence>
<dbReference type="InterPro" id="IPR003598">
    <property type="entry name" value="Ig_sub2"/>
</dbReference>
<dbReference type="GO" id="GO:0042102">
    <property type="term" value="P:positive regulation of T cell proliferation"/>
    <property type="evidence" value="ECO:0007669"/>
    <property type="project" value="TreeGrafter"/>
</dbReference>
<accession>A0A8T0AQV7</accession>
<evidence type="ECO:0000256" key="2">
    <source>
        <dbReference type="ARBA" id="ARBA00022475"/>
    </source>
</evidence>
<dbReference type="Pfam" id="PF07686">
    <property type="entry name" value="V-set"/>
    <property type="match status" value="1"/>
</dbReference>
<keyword evidence="5 11" id="KW-1133">Transmembrane helix</keyword>
<gene>
    <name evidence="14" type="ORF">HF521_008206</name>
</gene>
<dbReference type="SMART" id="SM00408">
    <property type="entry name" value="IGc2"/>
    <property type="match status" value="2"/>
</dbReference>
<dbReference type="GO" id="GO:0071222">
    <property type="term" value="P:cellular response to lipopolysaccharide"/>
    <property type="evidence" value="ECO:0007669"/>
    <property type="project" value="TreeGrafter"/>
</dbReference>
<evidence type="ECO:0000313" key="14">
    <source>
        <dbReference type="EMBL" id="KAF7694453.1"/>
    </source>
</evidence>
<dbReference type="AlphaFoldDB" id="A0A8T0AQV7"/>
<dbReference type="InterPro" id="IPR003599">
    <property type="entry name" value="Ig_sub"/>
</dbReference>
<dbReference type="GO" id="GO:0007166">
    <property type="term" value="P:cell surface receptor signaling pathway"/>
    <property type="evidence" value="ECO:0007669"/>
    <property type="project" value="TreeGrafter"/>
</dbReference>
<dbReference type="PROSITE" id="PS50835">
    <property type="entry name" value="IG_LIKE"/>
    <property type="match status" value="2"/>
</dbReference>
<dbReference type="InterPro" id="IPR013106">
    <property type="entry name" value="Ig_V-set"/>
</dbReference>
<dbReference type="SUPFAM" id="SSF48726">
    <property type="entry name" value="Immunoglobulin"/>
    <property type="match status" value="2"/>
</dbReference>
<protein>
    <recommendedName>
        <fullName evidence="13">Ig-like domain-containing protein</fullName>
    </recommendedName>
</protein>
<feature type="chain" id="PRO_5035872147" description="Ig-like domain-containing protein" evidence="12">
    <location>
        <begin position="17"/>
        <end position="280"/>
    </location>
</feature>
<keyword evidence="10" id="KW-0393">Immunoglobulin domain</keyword>
<dbReference type="InterPro" id="IPR013783">
    <property type="entry name" value="Ig-like_fold"/>
</dbReference>
<keyword evidence="2" id="KW-1003">Cell membrane</keyword>
<dbReference type="GO" id="GO:0006955">
    <property type="term" value="P:immune response"/>
    <property type="evidence" value="ECO:0007669"/>
    <property type="project" value="TreeGrafter"/>
</dbReference>
<dbReference type="InterPro" id="IPR036179">
    <property type="entry name" value="Ig-like_dom_sf"/>
</dbReference>
<evidence type="ECO:0000256" key="9">
    <source>
        <dbReference type="ARBA" id="ARBA00023180"/>
    </source>
</evidence>
<evidence type="ECO:0000256" key="11">
    <source>
        <dbReference type="SAM" id="Phobius"/>
    </source>
</evidence>
<dbReference type="GO" id="GO:0042130">
    <property type="term" value="P:negative regulation of T cell proliferation"/>
    <property type="evidence" value="ECO:0007669"/>
    <property type="project" value="TreeGrafter"/>
</dbReference>
<dbReference type="EMBL" id="JABFDY010000018">
    <property type="protein sequence ID" value="KAF7694453.1"/>
    <property type="molecule type" value="Genomic_DNA"/>
</dbReference>
<dbReference type="GO" id="GO:0009897">
    <property type="term" value="C:external side of plasma membrane"/>
    <property type="evidence" value="ECO:0007669"/>
    <property type="project" value="TreeGrafter"/>
</dbReference>
<dbReference type="SMART" id="SM00406">
    <property type="entry name" value="IGv"/>
    <property type="match status" value="2"/>
</dbReference>
<feature type="domain" description="Ig-like" evidence="13">
    <location>
        <begin position="33"/>
        <end position="103"/>
    </location>
</feature>
<dbReference type="Gene3D" id="2.60.40.10">
    <property type="entry name" value="Immunoglobulins"/>
    <property type="match status" value="2"/>
</dbReference>
<dbReference type="InterPro" id="IPR013151">
    <property type="entry name" value="Immunoglobulin_dom"/>
</dbReference>
<dbReference type="InterPro" id="IPR051713">
    <property type="entry name" value="T-cell_Activation_Regulation"/>
</dbReference>
<evidence type="ECO:0000256" key="8">
    <source>
        <dbReference type="ARBA" id="ARBA00023170"/>
    </source>
</evidence>
<feature type="signal peptide" evidence="12">
    <location>
        <begin position="1"/>
        <end position="16"/>
    </location>
</feature>
<keyword evidence="8" id="KW-0675">Receptor</keyword>
<dbReference type="Proteomes" id="UP000606274">
    <property type="component" value="Unassembled WGS sequence"/>
</dbReference>
<name>A0A8T0AQV7_SILME</name>
<keyword evidence="9" id="KW-0325">Glycoprotein</keyword>
<keyword evidence="6 11" id="KW-0472">Membrane</keyword>
<dbReference type="GO" id="GO:0031295">
    <property type="term" value="P:T cell costimulation"/>
    <property type="evidence" value="ECO:0007669"/>
    <property type="project" value="TreeGrafter"/>
</dbReference>
<comment type="caution">
    <text evidence="14">The sequence shown here is derived from an EMBL/GenBank/DDBJ whole genome shotgun (WGS) entry which is preliminary data.</text>
</comment>
<keyword evidence="4 12" id="KW-0732">Signal</keyword>
<keyword evidence="15" id="KW-1185">Reference proteome</keyword>
<dbReference type="PANTHER" id="PTHR25466:SF14">
    <property type="entry name" value="BUTYROPHILIN SUBFAMILY 2 MEMBER A2-LIKE-RELATED"/>
    <property type="match status" value="1"/>
</dbReference>
<evidence type="ECO:0000313" key="15">
    <source>
        <dbReference type="Proteomes" id="UP000606274"/>
    </source>
</evidence>
<organism evidence="14 15">
    <name type="scientific">Silurus meridionalis</name>
    <name type="common">Southern catfish</name>
    <name type="synonym">Silurus soldatovi meridionalis</name>
    <dbReference type="NCBI Taxonomy" id="175797"/>
    <lineage>
        <taxon>Eukaryota</taxon>
        <taxon>Metazoa</taxon>
        <taxon>Chordata</taxon>
        <taxon>Craniata</taxon>
        <taxon>Vertebrata</taxon>
        <taxon>Euteleostomi</taxon>
        <taxon>Actinopterygii</taxon>
        <taxon>Neopterygii</taxon>
        <taxon>Teleostei</taxon>
        <taxon>Ostariophysi</taxon>
        <taxon>Siluriformes</taxon>
        <taxon>Siluridae</taxon>
        <taxon>Silurus</taxon>
    </lineage>
</organism>
<evidence type="ECO:0000256" key="7">
    <source>
        <dbReference type="ARBA" id="ARBA00023157"/>
    </source>
</evidence>
<proteinExistence type="predicted"/>
<feature type="transmembrane region" description="Helical" evidence="11">
    <location>
        <begin position="245"/>
        <end position="265"/>
    </location>
</feature>
<feature type="domain" description="Ig-like" evidence="13">
    <location>
        <begin position="134"/>
        <end position="208"/>
    </location>
</feature>
<evidence type="ECO:0000256" key="6">
    <source>
        <dbReference type="ARBA" id="ARBA00023136"/>
    </source>
</evidence>
<dbReference type="Pfam" id="PF00047">
    <property type="entry name" value="ig"/>
    <property type="match status" value="1"/>
</dbReference>
<dbReference type="PANTHER" id="PTHR25466">
    <property type="entry name" value="T-LYMPHOCYTE ACTIVATION ANTIGEN"/>
    <property type="match status" value="1"/>
</dbReference>
<dbReference type="SMART" id="SM00409">
    <property type="entry name" value="IG"/>
    <property type="match status" value="2"/>
</dbReference>